<dbReference type="Proteomes" id="UP000694005">
    <property type="component" value="Chromosome A04"/>
</dbReference>
<evidence type="ECO:0000313" key="1">
    <source>
        <dbReference type="EMBL" id="CAG7907140.1"/>
    </source>
</evidence>
<proteinExistence type="predicted"/>
<dbReference type="Gramene" id="A04p20410.2_BraZ1">
    <property type="protein sequence ID" value="A04p20410.2_BraZ1.CDS.1"/>
    <property type="gene ID" value="A04g20410.2_BraZ1"/>
</dbReference>
<protein>
    <submittedName>
        <fullName evidence="1">Uncharacterized protein</fullName>
    </submittedName>
</protein>
<reference evidence="1 2" key="1">
    <citation type="submission" date="2021-07" db="EMBL/GenBank/DDBJ databases">
        <authorList>
            <consortium name="Genoscope - CEA"/>
            <person name="William W."/>
        </authorList>
    </citation>
    <scope>NUCLEOTIDE SEQUENCE [LARGE SCALE GENOMIC DNA]</scope>
</reference>
<organism evidence="1 2">
    <name type="scientific">Brassica campestris</name>
    <name type="common">Field mustard</name>
    <dbReference type="NCBI Taxonomy" id="3711"/>
    <lineage>
        <taxon>Eukaryota</taxon>
        <taxon>Viridiplantae</taxon>
        <taxon>Streptophyta</taxon>
        <taxon>Embryophyta</taxon>
        <taxon>Tracheophyta</taxon>
        <taxon>Spermatophyta</taxon>
        <taxon>Magnoliopsida</taxon>
        <taxon>eudicotyledons</taxon>
        <taxon>Gunneridae</taxon>
        <taxon>Pentapetalae</taxon>
        <taxon>rosids</taxon>
        <taxon>malvids</taxon>
        <taxon>Brassicales</taxon>
        <taxon>Brassicaceae</taxon>
        <taxon>Brassiceae</taxon>
        <taxon>Brassica</taxon>
    </lineage>
</organism>
<sequence length="61" mass="7034">CDPKGFLGPRTNHYEICRIHVFLPLTAPRVAKENRTQDGTHSCEPFTTRPSQLKIFYQCIT</sequence>
<dbReference type="EMBL" id="LS974620">
    <property type="protein sequence ID" value="CAG7907140.1"/>
    <property type="molecule type" value="Genomic_DNA"/>
</dbReference>
<accession>A0A8D9HWD5</accession>
<gene>
    <name evidence="1" type="ORF">BRAPAZ1V2_A04P20410.2</name>
</gene>
<dbReference type="AlphaFoldDB" id="A0A8D9HWD5"/>
<feature type="non-terminal residue" evidence="1">
    <location>
        <position position="1"/>
    </location>
</feature>
<evidence type="ECO:0000313" key="2">
    <source>
        <dbReference type="Proteomes" id="UP000694005"/>
    </source>
</evidence>
<name>A0A8D9HWD5_BRACM</name>